<protein>
    <recommendedName>
        <fullName evidence="4">Lipoprotein</fullName>
    </recommendedName>
</protein>
<organism evidence="2 3">
    <name type="scientific">Duganella vulcania</name>
    <dbReference type="NCBI Taxonomy" id="2692166"/>
    <lineage>
        <taxon>Bacteria</taxon>
        <taxon>Pseudomonadati</taxon>
        <taxon>Pseudomonadota</taxon>
        <taxon>Betaproteobacteria</taxon>
        <taxon>Burkholderiales</taxon>
        <taxon>Oxalobacteraceae</taxon>
        <taxon>Telluria group</taxon>
        <taxon>Duganella</taxon>
    </lineage>
</organism>
<proteinExistence type="predicted"/>
<evidence type="ECO:0000313" key="3">
    <source>
        <dbReference type="Proteomes" id="UP000470302"/>
    </source>
</evidence>
<feature type="chain" id="PRO_5032728543" description="Lipoprotein" evidence="1">
    <location>
        <begin position="21"/>
        <end position="205"/>
    </location>
</feature>
<evidence type="ECO:0000256" key="1">
    <source>
        <dbReference type="SAM" id="SignalP"/>
    </source>
</evidence>
<gene>
    <name evidence="2" type="ORF">GTP91_32320</name>
</gene>
<dbReference type="RefSeq" id="WP_161100407.1">
    <property type="nucleotide sequence ID" value="NZ_WWCW01000289.1"/>
</dbReference>
<dbReference type="EMBL" id="WWCW01000289">
    <property type="protein sequence ID" value="MYM91849.1"/>
    <property type="molecule type" value="Genomic_DNA"/>
</dbReference>
<name>A0A845GGH8_9BURK</name>
<evidence type="ECO:0000313" key="2">
    <source>
        <dbReference type="EMBL" id="MYM91849.1"/>
    </source>
</evidence>
<keyword evidence="1" id="KW-0732">Signal</keyword>
<reference evidence="2 3" key="1">
    <citation type="submission" date="2020-01" db="EMBL/GenBank/DDBJ databases">
        <title>Novel species isolated from a subtropical stream in China.</title>
        <authorList>
            <person name="Lu H."/>
        </authorList>
    </citation>
    <scope>NUCLEOTIDE SEQUENCE [LARGE SCALE GENOMIC DNA]</scope>
    <source>
        <strain evidence="2 3">FT82W</strain>
    </source>
</reference>
<accession>A0A845GGH8</accession>
<dbReference type="Proteomes" id="UP000470302">
    <property type="component" value="Unassembled WGS sequence"/>
</dbReference>
<sequence>MKSVYLRSGLALACAALLNACGGGNGNLALSGTISTLTKPDLVLINKKTNERLAIPANSTSFVFTRLAAVDEEFDIEVDTQPTGAICKAVNNSNIGKANAYTSYSIAFSCVTNPYTLGGNVSGLRYPGLVLANGADLVSVLPPATADAKAAFTFPSTVGDGSPYGVTVLSQPVDPATKLAQVCAVANPTGNMPSKNYADLVVTCN</sequence>
<evidence type="ECO:0008006" key="4">
    <source>
        <dbReference type="Google" id="ProtNLM"/>
    </source>
</evidence>
<comment type="caution">
    <text evidence="2">The sequence shown here is derived from an EMBL/GenBank/DDBJ whole genome shotgun (WGS) entry which is preliminary data.</text>
</comment>
<dbReference type="AlphaFoldDB" id="A0A845GGH8"/>
<feature type="signal peptide" evidence="1">
    <location>
        <begin position="1"/>
        <end position="20"/>
    </location>
</feature>